<keyword evidence="2 4" id="KW-0732">Signal</keyword>
<accession>A0ABU7MF89</accession>
<dbReference type="PANTHER" id="PTHR43248">
    <property type="entry name" value="2-SUCCINYL-6-HYDROXY-2,4-CYCLOHEXADIENE-1-CARBOXYLATE SYNTHASE"/>
    <property type="match status" value="1"/>
</dbReference>
<name>A0ABU7MF89_9ACTN</name>
<proteinExistence type="inferred from homology"/>
<comment type="similarity">
    <text evidence="1">Belongs to the peptidase S33 family.</text>
</comment>
<feature type="signal peptide" evidence="4">
    <location>
        <begin position="1"/>
        <end position="23"/>
    </location>
</feature>
<organism evidence="6 7">
    <name type="scientific">Gordonia sesuvii</name>
    <dbReference type="NCBI Taxonomy" id="3116777"/>
    <lineage>
        <taxon>Bacteria</taxon>
        <taxon>Bacillati</taxon>
        <taxon>Actinomycetota</taxon>
        <taxon>Actinomycetes</taxon>
        <taxon>Mycobacteriales</taxon>
        <taxon>Gordoniaceae</taxon>
        <taxon>Gordonia</taxon>
    </lineage>
</organism>
<evidence type="ECO:0000256" key="1">
    <source>
        <dbReference type="ARBA" id="ARBA00010088"/>
    </source>
</evidence>
<dbReference type="SUPFAM" id="SSF53474">
    <property type="entry name" value="alpha/beta-Hydrolases"/>
    <property type="match status" value="1"/>
</dbReference>
<dbReference type="PROSITE" id="PS51257">
    <property type="entry name" value="PROKAR_LIPOPROTEIN"/>
    <property type="match status" value="1"/>
</dbReference>
<feature type="chain" id="PRO_5047456452" evidence="4">
    <location>
        <begin position="24"/>
        <end position="507"/>
    </location>
</feature>
<dbReference type="EMBL" id="JAZDUF010000004">
    <property type="protein sequence ID" value="MEE3851769.1"/>
    <property type="molecule type" value="Genomic_DNA"/>
</dbReference>
<dbReference type="InterPro" id="IPR029058">
    <property type="entry name" value="AB_hydrolase_fold"/>
</dbReference>
<comment type="caution">
    <text evidence="6">The sequence shown here is derived from an EMBL/GenBank/DDBJ whole genome shotgun (WGS) entry which is preliminary data.</text>
</comment>
<dbReference type="RefSeq" id="WP_330433481.1">
    <property type="nucleotide sequence ID" value="NZ_JAZDUF010000004.1"/>
</dbReference>
<dbReference type="InterPro" id="IPR013595">
    <property type="entry name" value="Pept_S33_TAP-like_C"/>
</dbReference>
<evidence type="ECO:0000259" key="5">
    <source>
        <dbReference type="Pfam" id="PF08386"/>
    </source>
</evidence>
<evidence type="ECO:0000313" key="7">
    <source>
        <dbReference type="Proteomes" id="UP001347146"/>
    </source>
</evidence>
<evidence type="ECO:0000256" key="4">
    <source>
        <dbReference type="SAM" id="SignalP"/>
    </source>
</evidence>
<evidence type="ECO:0000256" key="3">
    <source>
        <dbReference type="ARBA" id="ARBA00022801"/>
    </source>
</evidence>
<dbReference type="Pfam" id="PF08386">
    <property type="entry name" value="Abhydrolase_4"/>
    <property type="match status" value="1"/>
</dbReference>
<evidence type="ECO:0000313" key="6">
    <source>
        <dbReference type="EMBL" id="MEE3851769.1"/>
    </source>
</evidence>
<gene>
    <name evidence="6" type="ORF">VZC37_15610</name>
</gene>
<sequence length="507" mass="54301">MPVRPRSPAPIIIALLLTLGVVAGCSTTPQPDATPAPAANAPELTWRPCPDDVENTENGPARMQCATVSAPLDYDDPDGRRIDLTISRLASANPEQRRGILLLNPGGPGGTGLNQPTFLADLGLPQGVLDSYDVIGMDTRGVGHSSPVSCGFTNDQNYGGNIPPYAVDDAAVTAQAQRSKDIAAQCAANDHDGILPHVTTANMARDLDFIRAALGEDTASFLGYSYGSGLGAAYTSLFPDHTDRVVLDSNLGDTHLDRDGLRRYALGMEQTFPDFAAWVAARDAEYHLGATEEDVRQTYLRLADQLDRNPVDEVDGAMFRLSTFVALYNPISYAATAEAWVSYLRGGSDASARPATAPGLSPHDNAWTVFLAVTCNDFSWPTDVDVYREAVAEDRDRYPLFGAASANVFACAFWPREDAEPPVPVGTSGPANVLIVQNQRDPVTPLRGGQLMNDKFDNRSRLLTIDGSGHGGYVLGTNPCAQEVVTEYLVDGTMPEQDMVCEAPRAE</sequence>
<dbReference type="GO" id="GO:0016787">
    <property type="term" value="F:hydrolase activity"/>
    <property type="evidence" value="ECO:0007669"/>
    <property type="project" value="UniProtKB-KW"/>
</dbReference>
<feature type="domain" description="Peptidase S33 tripeptidyl aminopeptidase-like C-terminal" evidence="5">
    <location>
        <begin position="399"/>
        <end position="501"/>
    </location>
</feature>
<keyword evidence="3 6" id="KW-0378">Hydrolase</keyword>
<evidence type="ECO:0000256" key="2">
    <source>
        <dbReference type="ARBA" id="ARBA00022729"/>
    </source>
</evidence>
<dbReference type="Gene3D" id="3.40.50.1820">
    <property type="entry name" value="alpha/beta hydrolase"/>
    <property type="match status" value="1"/>
</dbReference>
<reference evidence="6 7" key="1">
    <citation type="submission" date="2024-01" db="EMBL/GenBank/DDBJ databases">
        <title>Draft genome sequence of Gordonia sp. LSe1-13.</title>
        <authorList>
            <person name="Suphannarot A."/>
            <person name="Mingma R."/>
        </authorList>
    </citation>
    <scope>NUCLEOTIDE SEQUENCE [LARGE SCALE GENOMIC DNA]</scope>
    <source>
        <strain evidence="6 7">LSe1-13</strain>
    </source>
</reference>
<keyword evidence="7" id="KW-1185">Reference proteome</keyword>
<dbReference type="PANTHER" id="PTHR43248:SF29">
    <property type="entry name" value="TRIPEPTIDYL AMINOPEPTIDASE"/>
    <property type="match status" value="1"/>
</dbReference>
<dbReference type="Proteomes" id="UP001347146">
    <property type="component" value="Unassembled WGS sequence"/>
</dbReference>
<protein>
    <submittedName>
        <fullName evidence="6">Alpha/beta hydrolase</fullName>
    </submittedName>
</protein>
<dbReference type="InterPro" id="IPR051601">
    <property type="entry name" value="Serine_prot/Carboxylest_S33"/>
</dbReference>